<dbReference type="Pfam" id="PF24132">
    <property type="entry name" value="DUF7399"/>
    <property type="match status" value="1"/>
</dbReference>
<sequence>MSYKVIKEFGSAKKGDVLAEDETGLVSFNVSEDNYTRMMSLDYDTADYLCEEGYLLSIDDESKYNVDATLELIDDLLKKYESNLKETNEKANKGEIQPCVKLEAETVYYNLNKVLNKIKDTLTNE</sequence>
<dbReference type="InterPro" id="IPR055823">
    <property type="entry name" value="DUF7399"/>
</dbReference>
<feature type="coiled-coil region" evidence="1">
    <location>
        <begin position="70"/>
        <end position="97"/>
    </location>
</feature>
<dbReference type="KEGG" id="vg:65130638"/>
<dbReference type="RefSeq" id="YP_010112173.1">
    <property type="nucleotide sequence ID" value="NC_055889.1"/>
</dbReference>
<organism evidence="2 3">
    <name type="scientific">uncultured phage cr53_1</name>
    <dbReference type="NCBI Taxonomy" id="2772080"/>
    <lineage>
        <taxon>Viruses</taxon>
        <taxon>Duplodnaviria</taxon>
        <taxon>Heunggongvirae</taxon>
        <taxon>Uroviricota</taxon>
        <taxon>Caudoviricetes</taxon>
        <taxon>Crassvirales</taxon>
        <taxon>Suoliviridae</taxon>
        <taxon>Loutivirinae</taxon>
        <taxon>Blohavirus</taxon>
        <taxon>Blohavirus americanus</taxon>
    </lineage>
</organism>
<proteinExistence type="predicted"/>
<dbReference type="Proteomes" id="UP000593713">
    <property type="component" value="Segment"/>
</dbReference>
<keyword evidence="3" id="KW-1185">Reference proteome</keyword>
<name>A0A7M1RS32_9CAUD</name>
<dbReference type="GeneID" id="65130638"/>
<reference evidence="2 3" key="1">
    <citation type="submission" date="2020-07" db="EMBL/GenBank/DDBJ databases">
        <title>Taxonomic proposal: Crassvirales, a new order of highly abundant and diverse bacterial viruses.</title>
        <authorList>
            <person name="Shkoporov A.N."/>
            <person name="Stockdale S.R."/>
            <person name="Guerin E."/>
            <person name="Ross R.P."/>
            <person name="Hill C."/>
        </authorList>
    </citation>
    <scope>NUCLEOTIDE SEQUENCE [LARGE SCALE GENOMIC DNA]</scope>
</reference>
<evidence type="ECO:0000313" key="3">
    <source>
        <dbReference type="Proteomes" id="UP000593713"/>
    </source>
</evidence>
<dbReference type="EMBL" id="MT774396">
    <property type="protein sequence ID" value="QOR56721.1"/>
    <property type="molecule type" value="Genomic_DNA"/>
</dbReference>
<accession>A0A7M1RS32</accession>
<keyword evidence="1" id="KW-0175">Coiled coil</keyword>
<evidence type="ECO:0000313" key="2">
    <source>
        <dbReference type="EMBL" id="QOR56721.1"/>
    </source>
</evidence>
<evidence type="ECO:0000256" key="1">
    <source>
        <dbReference type="SAM" id="Coils"/>
    </source>
</evidence>
<protein>
    <submittedName>
        <fullName evidence="2">Uncharacterized protein</fullName>
    </submittedName>
</protein>